<dbReference type="RefSeq" id="WP_272142031.1">
    <property type="nucleotide sequence ID" value="NZ_JAQNDM010000002.1"/>
</dbReference>
<dbReference type="InterPro" id="IPR027417">
    <property type="entry name" value="P-loop_NTPase"/>
</dbReference>
<keyword evidence="1" id="KW-0472">Membrane</keyword>
<dbReference type="Gene3D" id="3.40.50.300">
    <property type="entry name" value="P-loop containing nucleotide triphosphate hydrolases"/>
    <property type="match status" value="1"/>
</dbReference>
<reference evidence="2 3" key="1">
    <citation type="submission" date="2022-11" db="EMBL/GenBank/DDBJ databases">
        <title>Minimal conservation of predation-associated metabolite biosynthetic gene clusters underscores biosynthetic potential of Myxococcota including descriptions for ten novel species: Archangium lansinium sp. nov., Myxococcus landrumus sp. nov., Nannocystis bai.</title>
        <authorList>
            <person name="Ahearne A."/>
            <person name="Stevens C."/>
            <person name="Dowd S."/>
        </authorList>
    </citation>
    <scope>NUCLEOTIDE SEQUENCE [LARGE SCALE GENOMIC DNA]</scope>
    <source>
        <strain evidence="2 3">NCWAL01</strain>
    </source>
</reference>
<protein>
    <recommendedName>
        <fullName evidence="4">NACHT domain-containing protein</fullName>
    </recommendedName>
</protein>
<dbReference type="SUPFAM" id="SSF51004">
    <property type="entry name" value="C-terminal (heme d1) domain of cytochrome cd1-nitrite reductase"/>
    <property type="match status" value="1"/>
</dbReference>
<gene>
    <name evidence="2" type="ORF">POL68_26255</name>
</gene>
<accession>A0ABT5DEE9</accession>
<feature type="transmembrane region" description="Helical" evidence="1">
    <location>
        <begin position="604"/>
        <end position="626"/>
    </location>
</feature>
<dbReference type="InterPro" id="IPR011048">
    <property type="entry name" value="Haem_d1_sf"/>
</dbReference>
<keyword evidence="1" id="KW-1133">Transmembrane helix</keyword>
<feature type="transmembrane region" description="Helical" evidence="1">
    <location>
        <begin position="662"/>
        <end position="684"/>
    </location>
</feature>
<dbReference type="Proteomes" id="UP001221838">
    <property type="component" value="Unassembled WGS sequence"/>
</dbReference>
<proteinExistence type="predicted"/>
<dbReference type="EMBL" id="JAQNDM010000002">
    <property type="protein sequence ID" value="MDC0711998.1"/>
    <property type="molecule type" value="Genomic_DNA"/>
</dbReference>
<evidence type="ECO:0000313" key="3">
    <source>
        <dbReference type="Proteomes" id="UP001221838"/>
    </source>
</evidence>
<evidence type="ECO:0000313" key="2">
    <source>
        <dbReference type="EMBL" id="MDC0711998.1"/>
    </source>
</evidence>
<keyword evidence="3" id="KW-1185">Reference proteome</keyword>
<sequence>MAKTKARLNPFSDGWQTWVTESESVYVVDGEGRRTHAPGAWLAPGNQISELIQTDRMGRAWVITQSPHQAGTKAKTHLVLVEALRGRVEGHTVLQADRITCLREQSSDSPFDVYPNAVLPQDSDTHPSLWVVFSHSGSDMLGLADPEGGLKPVVSLDKLGIPSGTDATSWQVVPLRGDQRAWLKTSTSLFFIDAQAAVPVRGPLLEAEELLRVVPSSTGTHAWVMARPSPQPDARRARRLYSVNAMAGPGAKPIPLLNGEAVRQIVPEPDGSRLWVTGATRPETGGSGGLYLIDPQGRQLLPKGPLFLKLGVLVTVPRPGHVWVLTREGDTYLLDGTGRLIAGSKGLLPLSESGEGSFDSLITFPIGSSDGLLVWTSRALHLQPAEGSIRMIPLTKRPGIRKLMVETNGQRAWFQSETDGNLYFTFLSKDRYLETHLVSRATDLNDVFPAPNGENGWIQTSSASFAYVHRSIVGAALALEGGTLKIEKGRNASLQGTLNVRAPLRADEAGGLTLNWPGLAHAAGTGGLLQVTLWDPHTPQSPAASVTRSFEPGAPSPRLNWYVTGPSLRERTYDIVFKYQDDFGTETRLTVRNVPFHAPFREQVWFRTAVACLVATLFLILPMVFLPPQRLTRRWGPFVSWLVNIIGGSGLALAGMARDLRIHLPVFVGVFFAEMILCLAVGAFSPAMFRLLAPTKPFQWLVPLALNLPATRRRVFGDYVAHVRRKLETWRSQANDERFVSMPVSLREGGVNPSMPGGPEPAHASSPHHLFSQPEEQICRFLIQPLGAQSGNVLIESPGGRGKSALLREVVRRMLLAFEENPSRPLPVLCDPRATSLEAAAYRALEATPLTSELHEMLLHGGDCVLVMDGLTESSLTPEALQAFIDSRHGASVRLLLTSRPHLGFRHAIEHSAGWLHVEPNRMDEQTLDRFISAYAPGSTGTRSQNILRACRGADGTYLPILVRLALLFGGDPGVRGIAELYEAAFRGLLRQQGAVTSEEDSQLLAWSSQLCLRTYWVNGIRSLRYRNAPEQEPMQRLLRAGVLVPNDTAPRPGQVPSEVRFFHDSMQSYLTACGLFAQEHAAPTWDILWRAAGAPLFASAQPEAGSELFQMCLQVFGPREKLRKELQRQLLEWAHLYDDVLTKRHVSNAVPEPMQARLRSKLAAHAELSSGSVLRIATELSSEDLHSLGTLYMNMAHLLWPLRQEAPSGSLHQPGLG</sequence>
<name>A0ABT5DEE9_9BACT</name>
<evidence type="ECO:0008006" key="4">
    <source>
        <dbReference type="Google" id="ProtNLM"/>
    </source>
</evidence>
<organism evidence="2 3">
    <name type="scientific">Stigmatella ashevillensis</name>
    <dbReference type="NCBI Taxonomy" id="2995309"/>
    <lineage>
        <taxon>Bacteria</taxon>
        <taxon>Pseudomonadati</taxon>
        <taxon>Myxococcota</taxon>
        <taxon>Myxococcia</taxon>
        <taxon>Myxococcales</taxon>
        <taxon>Cystobacterineae</taxon>
        <taxon>Archangiaceae</taxon>
        <taxon>Stigmatella</taxon>
    </lineage>
</organism>
<dbReference type="SUPFAM" id="SSF52540">
    <property type="entry name" value="P-loop containing nucleoside triphosphate hydrolases"/>
    <property type="match status" value="1"/>
</dbReference>
<evidence type="ECO:0000256" key="1">
    <source>
        <dbReference type="SAM" id="Phobius"/>
    </source>
</evidence>
<keyword evidence="1" id="KW-0812">Transmembrane</keyword>
<comment type="caution">
    <text evidence="2">The sequence shown here is derived from an EMBL/GenBank/DDBJ whole genome shotgun (WGS) entry which is preliminary data.</text>
</comment>